<evidence type="ECO:0000313" key="2">
    <source>
        <dbReference type="EMBL" id="MDJ1505519.1"/>
    </source>
</evidence>
<comment type="caution">
    <text evidence="2">The sequence shown here is derived from an EMBL/GenBank/DDBJ whole genome shotgun (WGS) entry which is preliminary data.</text>
</comment>
<feature type="signal peptide" evidence="1">
    <location>
        <begin position="1"/>
        <end position="17"/>
    </location>
</feature>
<dbReference type="AlphaFoldDB" id="A0AAE3RC73"/>
<name>A0AAE3RC73_9BACT</name>
<evidence type="ECO:0000256" key="1">
    <source>
        <dbReference type="SAM" id="SignalP"/>
    </source>
</evidence>
<accession>A0AAE3RC73</accession>
<keyword evidence="3" id="KW-1185">Reference proteome</keyword>
<organism evidence="2 3">
    <name type="scientific">Xanthocytophaga agilis</name>
    <dbReference type="NCBI Taxonomy" id="3048010"/>
    <lineage>
        <taxon>Bacteria</taxon>
        <taxon>Pseudomonadati</taxon>
        <taxon>Bacteroidota</taxon>
        <taxon>Cytophagia</taxon>
        <taxon>Cytophagales</taxon>
        <taxon>Rhodocytophagaceae</taxon>
        <taxon>Xanthocytophaga</taxon>
    </lineage>
</organism>
<keyword evidence="1" id="KW-0732">Signal</keyword>
<dbReference type="Proteomes" id="UP001232063">
    <property type="component" value="Unassembled WGS sequence"/>
</dbReference>
<dbReference type="RefSeq" id="WP_314517618.1">
    <property type="nucleotide sequence ID" value="NZ_JASJOU010000016.1"/>
</dbReference>
<proteinExistence type="predicted"/>
<sequence length="138" mass="15610">MKYLVLFFIFTPLFSFAQNKGDNQITVTTSLIGDELYKKIGQDLLDKGYTIEKSDKELGYIITNFKPVFGDRSLKIIVKLRDNKVMLSGLMGVGDKPTEANGIVIIYNPSGMLIFRKVWPYLEEIAKEIGGEISYTKT</sequence>
<reference evidence="2" key="1">
    <citation type="submission" date="2023-05" db="EMBL/GenBank/DDBJ databases">
        <authorList>
            <person name="Zhang X."/>
        </authorList>
    </citation>
    <scope>NUCLEOTIDE SEQUENCE</scope>
    <source>
        <strain evidence="2">BD1B2-1</strain>
    </source>
</reference>
<gene>
    <name evidence="2" type="ORF">QNI22_32985</name>
</gene>
<protein>
    <submittedName>
        <fullName evidence="2">Uncharacterized protein</fullName>
    </submittedName>
</protein>
<evidence type="ECO:0000313" key="3">
    <source>
        <dbReference type="Proteomes" id="UP001232063"/>
    </source>
</evidence>
<feature type="chain" id="PRO_5042176391" evidence="1">
    <location>
        <begin position="18"/>
        <end position="138"/>
    </location>
</feature>
<dbReference type="EMBL" id="JASJOU010000016">
    <property type="protein sequence ID" value="MDJ1505519.1"/>
    <property type="molecule type" value="Genomic_DNA"/>
</dbReference>